<reference evidence="5" key="2">
    <citation type="submission" date="2021-04" db="EMBL/GenBank/DDBJ databases">
        <authorList>
            <person name="Gilroy R."/>
        </authorList>
    </citation>
    <scope>NUCLEOTIDE SEQUENCE</scope>
    <source>
        <strain evidence="5">CHK192-19661</strain>
    </source>
</reference>
<name>A0A9D2D788_9FIRM</name>
<sequence>MKKLKIGVIGVGNISELHIDAYLNNPECELYAFCDIDEGRLKEKADKYKISRRYTDCREMLRALPELDAVSVCTWNCAHADCAIAALEAGKHVFCEKPMAMNAQQAEAMRAAAQKAGKVLGIGFVRRHADDAAFARELVQTGKAGEIYYSRANYIRRNGNPGGWFSDKELSGGGPLIDLGVHVIDLVRYIVGNPRPVSVYGATFSKLGARHNVKDKRFYVSAGSRGKEDICNVEDLATALIRFEDGSVLHAEMSFALNVEKDSGRIELFGTKGGITIDPAVSFHTEFADRLADITFPTPVVYEGVAFRREIGNFVDAVLRGAPLLATADDGVEMMKILDAVYESARTGHEVILG</sequence>
<dbReference type="InterPro" id="IPR004104">
    <property type="entry name" value="Gfo/Idh/MocA-like_OxRdtase_C"/>
</dbReference>
<dbReference type="InterPro" id="IPR000683">
    <property type="entry name" value="Gfo/Idh/MocA-like_OxRdtase_N"/>
</dbReference>
<protein>
    <submittedName>
        <fullName evidence="5">Gfo/Idh/MocA family oxidoreductase</fullName>
    </submittedName>
</protein>
<dbReference type="AlphaFoldDB" id="A0A9D2D788"/>
<feature type="domain" description="Gfo/Idh/MocA-like oxidoreductase C-terminal" evidence="4">
    <location>
        <begin position="136"/>
        <end position="351"/>
    </location>
</feature>
<dbReference type="SUPFAM" id="SSF51735">
    <property type="entry name" value="NAD(P)-binding Rossmann-fold domains"/>
    <property type="match status" value="1"/>
</dbReference>
<dbReference type="InterPro" id="IPR050463">
    <property type="entry name" value="Gfo/Idh/MocA_oxidrdct_glycsds"/>
</dbReference>
<evidence type="ECO:0000256" key="2">
    <source>
        <dbReference type="ARBA" id="ARBA00023002"/>
    </source>
</evidence>
<evidence type="ECO:0000259" key="4">
    <source>
        <dbReference type="Pfam" id="PF02894"/>
    </source>
</evidence>
<evidence type="ECO:0000313" key="5">
    <source>
        <dbReference type="EMBL" id="HIZ09740.1"/>
    </source>
</evidence>
<dbReference type="EMBL" id="DXCF01000023">
    <property type="protein sequence ID" value="HIZ09740.1"/>
    <property type="molecule type" value="Genomic_DNA"/>
</dbReference>
<reference evidence="5" key="1">
    <citation type="journal article" date="2021" name="PeerJ">
        <title>Extensive microbial diversity within the chicken gut microbiome revealed by metagenomics and culture.</title>
        <authorList>
            <person name="Gilroy R."/>
            <person name="Ravi A."/>
            <person name="Getino M."/>
            <person name="Pursley I."/>
            <person name="Horton D.L."/>
            <person name="Alikhan N.F."/>
            <person name="Baker D."/>
            <person name="Gharbi K."/>
            <person name="Hall N."/>
            <person name="Watson M."/>
            <person name="Adriaenssens E.M."/>
            <person name="Foster-Nyarko E."/>
            <person name="Jarju S."/>
            <person name="Secka A."/>
            <person name="Antonio M."/>
            <person name="Oren A."/>
            <person name="Chaudhuri R.R."/>
            <person name="La Ragione R."/>
            <person name="Hildebrand F."/>
            <person name="Pallen M.J."/>
        </authorList>
    </citation>
    <scope>NUCLEOTIDE SEQUENCE</scope>
    <source>
        <strain evidence="5">CHK192-19661</strain>
    </source>
</reference>
<dbReference type="InterPro" id="IPR036291">
    <property type="entry name" value="NAD(P)-bd_dom_sf"/>
</dbReference>
<dbReference type="GO" id="GO:0016491">
    <property type="term" value="F:oxidoreductase activity"/>
    <property type="evidence" value="ECO:0007669"/>
    <property type="project" value="UniProtKB-KW"/>
</dbReference>
<dbReference type="SUPFAM" id="SSF55347">
    <property type="entry name" value="Glyceraldehyde-3-phosphate dehydrogenase-like, C-terminal domain"/>
    <property type="match status" value="1"/>
</dbReference>
<organism evidence="5 6">
    <name type="scientific">Candidatus Borkfalkia avicola</name>
    <dbReference type="NCBI Taxonomy" id="2838503"/>
    <lineage>
        <taxon>Bacteria</taxon>
        <taxon>Bacillati</taxon>
        <taxon>Bacillota</taxon>
        <taxon>Clostridia</taxon>
        <taxon>Christensenellales</taxon>
        <taxon>Christensenellaceae</taxon>
        <taxon>Candidatus Borkfalkia</taxon>
    </lineage>
</organism>
<dbReference type="PANTHER" id="PTHR43818">
    <property type="entry name" value="BCDNA.GH03377"/>
    <property type="match status" value="1"/>
</dbReference>
<keyword evidence="2" id="KW-0560">Oxidoreductase</keyword>
<dbReference type="Gene3D" id="3.30.360.10">
    <property type="entry name" value="Dihydrodipicolinate Reductase, domain 2"/>
    <property type="match status" value="1"/>
</dbReference>
<feature type="domain" description="Gfo/Idh/MocA-like oxidoreductase N-terminal" evidence="3">
    <location>
        <begin position="4"/>
        <end position="124"/>
    </location>
</feature>
<comment type="caution">
    <text evidence="5">The sequence shown here is derived from an EMBL/GenBank/DDBJ whole genome shotgun (WGS) entry which is preliminary data.</text>
</comment>
<dbReference type="Gene3D" id="3.40.50.720">
    <property type="entry name" value="NAD(P)-binding Rossmann-like Domain"/>
    <property type="match status" value="1"/>
</dbReference>
<evidence type="ECO:0000313" key="6">
    <source>
        <dbReference type="Proteomes" id="UP000824025"/>
    </source>
</evidence>
<dbReference type="Pfam" id="PF01408">
    <property type="entry name" value="GFO_IDH_MocA"/>
    <property type="match status" value="1"/>
</dbReference>
<dbReference type="GO" id="GO:0000166">
    <property type="term" value="F:nucleotide binding"/>
    <property type="evidence" value="ECO:0007669"/>
    <property type="project" value="InterPro"/>
</dbReference>
<evidence type="ECO:0000259" key="3">
    <source>
        <dbReference type="Pfam" id="PF01408"/>
    </source>
</evidence>
<gene>
    <name evidence="5" type="ORF">H9726_04540</name>
</gene>
<dbReference type="Pfam" id="PF02894">
    <property type="entry name" value="GFO_IDH_MocA_C"/>
    <property type="match status" value="1"/>
</dbReference>
<accession>A0A9D2D788</accession>
<evidence type="ECO:0000256" key="1">
    <source>
        <dbReference type="ARBA" id="ARBA00010928"/>
    </source>
</evidence>
<dbReference type="Proteomes" id="UP000824025">
    <property type="component" value="Unassembled WGS sequence"/>
</dbReference>
<comment type="similarity">
    <text evidence="1">Belongs to the Gfo/Idh/MocA family.</text>
</comment>
<dbReference type="PANTHER" id="PTHR43818:SF11">
    <property type="entry name" value="BCDNA.GH03377"/>
    <property type="match status" value="1"/>
</dbReference>
<proteinExistence type="inferred from homology"/>